<gene>
    <name evidence="2" type="ORF">Tci_004185</name>
</gene>
<sequence>MEMKDTLSSCSNSKEQQMQQMQDKAKESFMVNERQMQTTEEKVDTSKAFDASLVNTESCGTEYGKHDTSSSSRNDVDANDADIKIVYDKEPIAEKCVFNANHNSCVTKFLKEVDSRAKVPSNKTRNYKKPIEQTNVAKKPERQILKGHRFSIKKTSVVHEKTMTPRSCLRWKLTGKIFKSIGLRWVPAGKIFTFSITKVDSEPTNGSNDDITTNMNVNKLLMSVQIATRTRTTKESVRFSALILSARREVF</sequence>
<proteinExistence type="predicted"/>
<organism evidence="2">
    <name type="scientific">Tanacetum cinerariifolium</name>
    <name type="common">Dalmatian daisy</name>
    <name type="synonym">Chrysanthemum cinerariifolium</name>
    <dbReference type="NCBI Taxonomy" id="118510"/>
    <lineage>
        <taxon>Eukaryota</taxon>
        <taxon>Viridiplantae</taxon>
        <taxon>Streptophyta</taxon>
        <taxon>Embryophyta</taxon>
        <taxon>Tracheophyta</taxon>
        <taxon>Spermatophyta</taxon>
        <taxon>Magnoliopsida</taxon>
        <taxon>eudicotyledons</taxon>
        <taxon>Gunneridae</taxon>
        <taxon>Pentapetalae</taxon>
        <taxon>asterids</taxon>
        <taxon>campanulids</taxon>
        <taxon>Asterales</taxon>
        <taxon>Asteraceae</taxon>
        <taxon>Asteroideae</taxon>
        <taxon>Anthemideae</taxon>
        <taxon>Anthemidinae</taxon>
        <taxon>Tanacetum</taxon>
    </lineage>
</organism>
<evidence type="ECO:0000256" key="1">
    <source>
        <dbReference type="SAM" id="MobiDB-lite"/>
    </source>
</evidence>
<name>A0A6L2J6N5_TANCI</name>
<reference evidence="2" key="1">
    <citation type="journal article" date="2019" name="Sci. Rep.">
        <title>Draft genome of Tanacetum cinerariifolium, the natural source of mosquito coil.</title>
        <authorList>
            <person name="Yamashiro T."/>
            <person name="Shiraishi A."/>
            <person name="Satake H."/>
            <person name="Nakayama K."/>
        </authorList>
    </citation>
    <scope>NUCLEOTIDE SEQUENCE</scope>
</reference>
<accession>A0A6L2J6N5</accession>
<dbReference type="EMBL" id="BKCJ010000330">
    <property type="protein sequence ID" value="GEU32207.1"/>
    <property type="molecule type" value="Genomic_DNA"/>
</dbReference>
<comment type="caution">
    <text evidence="2">The sequence shown here is derived from an EMBL/GenBank/DDBJ whole genome shotgun (WGS) entry which is preliminary data.</text>
</comment>
<protein>
    <submittedName>
        <fullName evidence="2">Uncharacterized protein</fullName>
    </submittedName>
</protein>
<dbReference type="AlphaFoldDB" id="A0A6L2J6N5"/>
<feature type="region of interest" description="Disordered" evidence="1">
    <location>
        <begin position="1"/>
        <end position="28"/>
    </location>
</feature>
<feature type="compositionally biased region" description="Polar residues" evidence="1">
    <location>
        <begin position="1"/>
        <end position="22"/>
    </location>
</feature>
<evidence type="ECO:0000313" key="2">
    <source>
        <dbReference type="EMBL" id="GEU32207.1"/>
    </source>
</evidence>